<comment type="caution">
    <text evidence="2">The sequence shown here is derived from an EMBL/GenBank/DDBJ whole genome shotgun (WGS) entry which is preliminary data.</text>
</comment>
<dbReference type="EMBL" id="JADOUF010000001">
    <property type="protein sequence ID" value="MBG6138390.1"/>
    <property type="molecule type" value="Genomic_DNA"/>
</dbReference>
<feature type="domain" description="UbiC transcription regulator-associated" evidence="1">
    <location>
        <begin position="2"/>
        <end position="47"/>
    </location>
</feature>
<name>A0A8J7KHD6_9ACTN</name>
<evidence type="ECO:0000259" key="1">
    <source>
        <dbReference type="Pfam" id="PF07702"/>
    </source>
</evidence>
<gene>
    <name evidence="2" type="ORF">IW245_004584</name>
</gene>
<evidence type="ECO:0000313" key="3">
    <source>
        <dbReference type="Proteomes" id="UP000622552"/>
    </source>
</evidence>
<keyword evidence="3" id="KW-1185">Reference proteome</keyword>
<dbReference type="SUPFAM" id="SSF64288">
    <property type="entry name" value="Chorismate lyase-like"/>
    <property type="match status" value="1"/>
</dbReference>
<accession>A0A8J7KHD6</accession>
<dbReference type="GO" id="GO:0006355">
    <property type="term" value="P:regulation of DNA-templated transcription"/>
    <property type="evidence" value="ECO:0007669"/>
    <property type="project" value="InterPro"/>
</dbReference>
<dbReference type="GO" id="GO:0003677">
    <property type="term" value="F:DNA binding"/>
    <property type="evidence" value="ECO:0007669"/>
    <property type="project" value="UniProtKB-KW"/>
</dbReference>
<organism evidence="2 3">
    <name type="scientific">Longispora fulva</name>
    <dbReference type="NCBI Taxonomy" id="619741"/>
    <lineage>
        <taxon>Bacteria</taxon>
        <taxon>Bacillati</taxon>
        <taxon>Actinomycetota</taxon>
        <taxon>Actinomycetes</taxon>
        <taxon>Micromonosporales</taxon>
        <taxon>Micromonosporaceae</taxon>
        <taxon>Longispora</taxon>
    </lineage>
</organism>
<protein>
    <submittedName>
        <fullName evidence="2">DNA-binding GntR family transcriptional regulator</fullName>
    </submittedName>
</protein>
<keyword evidence="2" id="KW-0238">DNA-binding</keyword>
<dbReference type="Proteomes" id="UP000622552">
    <property type="component" value="Unassembled WGS sequence"/>
</dbReference>
<sequence>MRMPTGPESVALNLPPGTPVVDLTRTTYDTEGRAVEVMLAILAGDMVTFAYEFPIPD</sequence>
<dbReference type="AlphaFoldDB" id="A0A8J7KHD6"/>
<dbReference type="InterPro" id="IPR028978">
    <property type="entry name" value="Chorismate_lyase_/UTRA_dom_sf"/>
</dbReference>
<dbReference type="InterPro" id="IPR011663">
    <property type="entry name" value="UTRA"/>
</dbReference>
<dbReference type="Pfam" id="PF07702">
    <property type="entry name" value="UTRA"/>
    <property type="match status" value="1"/>
</dbReference>
<proteinExistence type="predicted"/>
<reference evidence="2" key="1">
    <citation type="submission" date="2020-11" db="EMBL/GenBank/DDBJ databases">
        <title>Sequencing the genomes of 1000 actinobacteria strains.</title>
        <authorList>
            <person name="Klenk H.-P."/>
        </authorList>
    </citation>
    <scope>NUCLEOTIDE SEQUENCE</scope>
    <source>
        <strain evidence="2">DSM 45356</strain>
    </source>
</reference>
<evidence type="ECO:0000313" key="2">
    <source>
        <dbReference type="EMBL" id="MBG6138390.1"/>
    </source>
</evidence>
<dbReference type="Gene3D" id="3.40.1410.10">
    <property type="entry name" value="Chorismate lyase-like"/>
    <property type="match status" value="1"/>
</dbReference>